<dbReference type="NCBIfam" id="TIGR00229">
    <property type="entry name" value="sensory_box"/>
    <property type="match status" value="1"/>
</dbReference>
<dbReference type="EC" id="2.7.13.3" evidence="2"/>
<feature type="domain" description="MASE11" evidence="6">
    <location>
        <begin position="40"/>
        <end position="206"/>
    </location>
</feature>
<feature type="coiled-coil region" evidence="3">
    <location>
        <begin position="212"/>
        <end position="239"/>
    </location>
</feature>
<sequence>MRTSASSMIKLLEKSWRSYSVFINRGTHTGKKYPNRNEMWKDRFFTQIIKFAVPTGIIALIPSIILECLHHSYLTAITDLAAFTCIVLIVLHKKLDIRFKKLFGVTIMLTFSIIKIVTLHSLMFGTVFLLLLSVFVTLLFSKKMAYLSVAVNAIICLIFGIALYEGFPVNRLELMNDNIPDRWVLYSFNFIFSNLVMVAVILYIIRGFEKTILKSENLYQKLRLEIQEKINRENLLEDAVTHYKSLFIFNPLPMLIYDPQSLRMLHVNKSAVDCYGYSIKELLNMKITDLIRCDEAVFRNKIRQDYVHQRDEHYCKKGNRIQVDINASNIRLNGTWVRLAIVRDITSEAEYITAIEQKNEKLREIAHLQSHVIRNPLSRIMGITELIKSDPVEGSELEELLFYLNHSAEELDIVVAQIVKQTEMEIRTSLNLKKD</sequence>
<evidence type="ECO:0000259" key="5">
    <source>
        <dbReference type="Pfam" id="PF13426"/>
    </source>
</evidence>
<dbReference type="GO" id="GO:0000155">
    <property type="term" value="F:phosphorelay sensor kinase activity"/>
    <property type="evidence" value="ECO:0007669"/>
    <property type="project" value="InterPro"/>
</dbReference>
<evidence type="ECO:0000256" key="3">
    <source>
        <dbReference type="SAM" id="Coils"/>
    </source>
</evidence>
<keyword evidence="4" id="KW-0812">Transmembrane</keyword>
<protein>
    <recommendedName>
        <fullName evidence="2">histidine kinase</fullName>
        <ecNumber evidence="2">2.7.13.3</ecNumber>
    </recommendedName>
</protein>
<evidence type="ECO:0000259" key="6">
    <source>
        <dbReference type="Pfam" id="PF20969"/>
    </source>
</evidence>
<dbReference type="CDD" id="cd00130">
    <property type="entry name" value="PAS"/>
    <property type="match status" value="1"/>
</dbReference>
<organism evidence="7 8">
    <name type="scientific">Flavobacterium supellecticarium</name>
    <dbReference type="NCBI Taxonomy" id="2565924"/>
    <lineage>
        <taxon>Bacteria</taxon>
        <taxon>Pseudomonadati</taxon>
        <taxon>Bacteroidota</taxon>
        <taxon>Flavobacteriia</taxon>
        <taxon>Flavobacteriales</taxon>
        <taxon>Flavobacteriaceae</taxon>
        <taxon>Flavobacterium</taxon>
    </lineage>
</organism>
<feature type="transmembrane region" description="Helical" evidence="4">
    <location>
        <begin position="184"/>
        <end position="205"/>
    </location>
</feature>
<evidence type="ECO:0000313" key="8">
    <source>
        <dbReference type="Proteomes" id="UP000307507"/>
    </source>
</evidence>
<evidence type="ECO:0000256" key="4">
    <source>
        <dbReference type="SAM" id="Phobius"/>
    </source>
</evidence>
<dbReference type="CDD" id="cd00082">
    <property type="entry name" value="HisKA"/>
    <property type="match status" value="1"/>
</dbReference>
<dbReference type="EMBL" id="SSNZ01000001">
    <property type="protein sequence ID" value="THF53305.1"/>
    <property type="molecule type" value="Genomic_DNA"/>
</dbReference>
<dbReference type="InterPro" id="IPR048437">
    <property type="entry name" value="MASE11"/>
</dbReference>
<dbReference type="InterPro" id="IPR036097">
    <property type="entry name" value="HisK_dim/P_sf"/>
</dbReference>
<accession>A0A4S4A5T8</accession>
<dbReference type="RefSeq" id="WP_136401828.1">
    <property type="nucleotide sequence ID" value="NZ_SSNZ01000001.1"/>
</dbReference>
<evidence type="ECO:0000256" key="1">
    <source>
        <dbReference type="ARBA" id="ARBA00000085"/>
    </source>
</evidence>
<dbReference type="Gene3D" id="3.30.450.20">
    <property type="entry name" value="PAS domain"/>
    <property type="match status" value="1"/>
</dbReference>
<dbReference type="InterPro" id="IPR035965">
    <property type="entry name" value="PAS-like_dom_sf"/>
</dbReference>
<name>A0A4S4A5T8_9FLAO</name>
<keyword evidence="3" id="KW-0175">Coiled coil</keyword>
<feature type="transmembrane region" description="Helical" evidence="4">
    <location>
        <begin position="72"/>
        <end position="92"/>
    </location>
</feature>
<feature type="domain" description="PAS" evidence="5">
    <location>
        <begin position="253"/>
        <end position="346"/>
    </location>
</feature>
<gene>
    <name evidence="7" type="ORF">E6C50_03640</name>
</gene>
<dbReference type="Gene3D" id="1.10.287.130">
    <property type="match status" value="1"/>
</dbReference>
<dbReference type="SUPFAM" id="SSF55785">
    <property type="entry name" value="PYP-like sensor domain (PAS domain)"/>
    <property type="match status" value="1"/>
</dbReference>
<proteinExistence type="predicted"/>
<dbReference type="AlphaFoldDB" id="A0A4S4A5T8"/>
<feature type="transmembrane region" description="Helical" evidence="4">
    <location>
        <begin position="99"/>
        <end position="116"/>
    </location>
</feature>
<dbReference type="Proteomes" id="UP000307507">
    <property type="component" value="Unassembled WGS sequence"/>
</dbReference>
<feature type="transmembrane region" description="Helical" evidence="4">
    <location>
        <begin position="145"/>
        <end position="164"/>
    </location>
</feature>
<dbReference type="Pfam" id="PF13426">
    <property type="entry name" value="PAS_9"/>
    <property type="match status" value="1"/>
</dbReference>
<comment type="catalytic activity">
    <reaction evidence="1">
        <text>ATP + protein L-histidine = ADP + protein N-phospho-L-histidine.</text>
        <dbReference type="EC" id="2.7.13.3"/>
    </reaction>
</comment>
<evidence type="ECO:0000256" key="2">
    <source>
        <dbReference type="ARBA" id="ARBA00012438"/>
    </source>
</evidence>
<keyword evidence="8" id="KW-1185">Reference proteome</keyword>
<dbReference type="OrthoDB" id="9124519at2"/>
<feature type="transmembrane region" description="Helical" evidence="4">
    <location>
        <begin position="122"/>
        <end position="140"/>
    </location>
</feature>
<reference evidence="7 8" key="1">
    <citation type="submission" date="2019-04" db="EMBL/GenBank/DDBJ databases">
        <title>Flavobacterium sp. nov. isolated from construction timber.</title>
        <authorList>
            <person name="Lin S.-Y."/>
            <person name="Chang C.-T."/>
            <person name="Young C.-C."/>
        </authorList>
    </citation>
    <scope>NUCLEOTIDE SEQUENCE [LARGE SCALE GENOMIC DNA]</scope>
    <source>
        <strain evidence="7 8">CC-CTC003</strain>
    </source>
</reference>
<dbReference type="Pfam" id="PF20969">
    <property type="entry name" value="MASE11"/>
    <property type="match status" value="1"/>
</dbReference>
<keyword evidence="4" id="KW-0472">Membrane</keyword>
<evidence type="ECO:0000313" key="7">
    <source>
        <dbReference type="EMBL" id="THF53305.1"/>
    </source>
</evidence>
<keyword evidence="4" id="KW-1133">Transmembrane helix</keyword>
<dbReference type="InterPro" id="IPR003661">
    <property type="entry name" value="HisK_dim/P_dom"/>
</dbReference>
<dbReference type="InterPro" id="IPR000014">
    <property type="entry name" value="PAS"/>
</dbReference>
<feature type="transmembrane region" description="Helical" evidence="4">
    <location>
        <begin position="44"/>
        <end position="66"/>
    </location>
</feature>
<dbReference type="SUPFAM" id="SSF47384">
    <property type="entry name" value="Homodimeric domain of signal transducing histidine kinase"/>
    <property type="match status" value="1"/>
</dbReference>
<comment type="caution">
    <text evidence="7">The sequence shown here is derived from an EMBL/GenBank/DDBJ whole genome shotgun (WGS) entry which is preliminary data.</text>
</comment>